<keyword evidence="1" id="KW-0812">Transmembrane</keyword>
<reference evidence="2" key="1">
    <citation type="submission" date="2021-02" db="EMBL/GenBank/DDBJ databases">
        <title>Natrosporangium hydrolyticum gen. nov., sp. nov, a haloalkaliphilic actinobacterium from a soda solonchak soil.</title>
        <authorList>
            <person name="Sorokin D.Y."/>
            <person name="Khijniak T.V."/>
            <person name="Zakharycheva A.P."/>
            <person name="Boueva O.V."/>
            <person name="Ariskina E.V."/>
            <person name="Hahnke R.L."/>
            <person name="Bunk B."/>
            <person name="Sproer C."/>
            <person name="Schumann P."/>
            <person name="Evtushenko L.I."/>
            <person name="Kublanov I.V."/>
        </authorList>
    </citation>
    <scope>NUCLEOTIDE SEQUENCE</scope>
    <source>
        <strain evidence="2">DSM 106523</strain>
    </source>
</reference>
<evidence type="ECO:0000313" key="3">
    <source>
        <dbReference type="Proteomes" id="UP000662857"/>
    </source>
</evidence>
<keyword evidence="1" id="KW-0472">Membrane</keyword>
<organism evidence="2 3">
    <name type="scientific">Natronosporangium hydrolyticum</name>
    <dbReference type="NCBI Taxonomy" id="2811111"/>
    <lineage>
        <taxon>Bacteria</taxon>
        <taxon>Bacillati</taxon>
        <taxon>Actinomycetota</taxon>
        <taxon>Actinomycetes</taxon>
        <taxon>Micromonosporales</taxon>
        <taxon>Micromonosporaceae</taxon>
        <taxon>Natronosporangium</taxon>
    </lineage>
</organism>
<dbReference type="KEGG" id="nhy:JQS43_25265"/>
<feature type="transmembrane region" description="Helical" evidence="1">
    <location>
        <begin position="46"/>
        <end position="68"/>
    </location>
</feature>
<dbReference type="Proteomes" id="UP000662857">
    <property type="component" value="Chromosome"/>
</dbReference>
<keyword evidence="3" id="KW-1185">Reference proteome</keyword>
<keyword evidence="1" id="KW-1133">Transmembrane helix</keyword>
<dbReference type="RefSeq" id="WP_239676878.1">
    <property type="nucleotide sequence ID" value="NZ_CP070499.1"/>
</dbReference>
<sequence>MSPRPVGRTQNCGAAEGRVRLDQARAFLDVAELVGAEDNELATPSVATALAVLAGIAAADAACCTVLGRRARGQDHRQAVDLVAQVAHGGAAMSRHLRRLLAVKDDAHYGLLHVSHQRATAALRQARQLVDTAADLLDES</sequence>
<name>A0A895YF23_9ACTN</name>
<protein>
    <submittedName>
        <fullName evidence="2">Uncharacterized protein</fullName>
    </submittedName>
</protein>
<evidence type="ECO:0000313" key="2">
    <source>
        <dbReference type="EMBL" id="QSB14725.1"/>
    </source>
</evidence>
<dbReference type="EMBL" id="CP070499">
    <property type="protein sequence ID" value="QSB14725.1"/>
    <property type="molecule type" value="Genomic_DNA"/>
</dbReference>
<accession>A0A895YF23</accession>
<proteinExistence type="predicted"/>
<dbReference type="AlphaFoldDB" id="A0A895YF23"/>
<evidence type="ECO:0000256" key="1">
    <source>
        <dbReference type="SAM" id="Phobius"/>
    </source>
</evidence>
<gene>
    <name evidence="2" type="ORF">JQS43_25265</name>
</gene>